<feature type="transmembrane region" description="Helical" evidence="6">
    <location>
        <begin position="203"/>
        <end position="227"/>
    </location>
</feature>
<evidence type="ECO:0000313" key="7">
    <source>
        <dbReference type="EMBL" id="WVZ11104.1"/>
    </source>
</evidence>
<proteinExistence type="inferred from homology"/>
<dbReference type="AlphaFoldDB" id="A0AAQ3S0L6"/>
<dbReference type="InterPro" id="IPR000109">
    <property type="entry name" value="POT_fam"/>
</dbReference>
<evidence type="ECO:0000256" key="1">
    <source>
        <dbReference type="ARBA" id="ARBA00004141"/>
    </source>
</evidence>
<comment type="similarity">
    <text evidence="2">Belongs to the major facilitator superfamily. Proton-dependent oligopeptide transporter (POT/PTR) (TC 2.A.17) family.</text>
</comment>
<feature type="transmembrane region" description="Helical" evidence="6">
    <location>
        <begin position="121"/>
        <end position="142"/>
    </location>
</feature>
<dbReference type="GO" id="GO:0022857">
    <property type="term" value="F:transmembrane transporter activity"/>
    <property type="evidence" value="ECO:0007669"/>
    <property type="project" value="InterPro"/>
</dbReference>
<evidence type="ECO:0000313" key="8">
    <source>
        <dbReference type="Proteomes" id="UP001374535"/>
    </source>
</evidence>
<evidence type="ECO:0000256" key="2">
    <source>
        <dbReference type="ARBA" id="ARBA00005982"/>
    </source>
</evidence>
<keyword evidence="5 6" id="KW-0472">Membrane</keyword>
<dbReference type="EMBL" id="CP144696">
    <property type="protein sequence ID" value="WVZ11104.1"/>
    <property type="molecule type" value="Genomic_DNA"/>
</dbReference>
<feature type="transmembrane region" description="Helical" evidence="6">
    <location>
        <begin position="162"/>
        <end position="183"/>
    </location>
</feature>
<evidence type="ECO:0000256" key="4">
    <source>
        <dbReference type="ARBA" id="ARBA00022989"/>
    </source>
</evidence>
<evidence type="ECO:0000256" key="6">
    <source>
        <dbReference type="SAM" id="Phobius"/>
    </source>
</evidence>
<keyword evidence="3 6" id="KW-0812">Transmembrane</keyword>
<keyword evidence="4 6" id="KW-1133">Transmembrane helix</keyword>
<comment type="subcellular location">
    <subcellularLocation>
        <location evidence="1">Membrane</location>
        <topology evidence="1">Multi-pass membrane protein</topology>
    </subcellularLocation>
</comment>
<feature type="transmembrane region" description="Helical" evidence="6">
    <location>
        <begin position="79"/>
        <end position="100"/>
    </location>
</feature>
<evidence type="ECO:0000256" key="3">
    <source>
        <dbReference type="ARBA" id="ARBA00022692"/>
    </source>
</evidence>
<protein>
    <submittedName>
        <fullName evidence="7">Uncharacterized protein</fullName>
    </submittedName>
</protein>
<dbReference type="GO" id="GO:0016020">
    <property type="term" value="C:membrane"/>
    <property type="evidence" value="ECO:0007669"/>
    <property type="project" value="UniProtKB-SubCell"/>
</dbReference>
<feature type="transmembrane region" description="Helical" evidence="6">
    <location>
        <begin position="247"/>
        <end position="267"/>
    </location>
</feature>
<dbReference type="Proteomes" id="UP001374535">
    <property type="component" value="Chromosome 5"/>
</dbReference>
<reference evidence="7 8" key="1">
    <citation type="journal article" date="2023" name="Life. Sci Alliance">
        <title>Evolutionary insights into 3D genome organization and epigenetic landscape of Vigna mungo.</title>
        <authorList>
            <person name="Junaid A."/>
            <person name="Singh B."/>
            <person name="Bhatia S."/>
        </authorList>
    </citation>
    <scope>NUCLEOTIDE SEQUENCE [LARGE SCALE GENOMIC DNA]</scope>
    <source>
        <strain evidence="7">Urdbean</strain>
    </source>
</reference>
<evidence type="ECO:0000256" key="5">
    <source>
        <dbReference type="ARBA" id="ARBA00023136"/>
    </source>
</evidence>
<keyword evidence="8" id="KW-1185">Reference proteome</keyword>
<gene>
    <name evidence="7" type="ORF">V8G54_015634</name>
</gene>
<dbReference type="Pfam" id="PF00854">
    <property type="entry name" value="PTR2"/>
    <property type="match status" value="1"/>
</dbReference>
<organism evidence="7 8">
    <name type="scientific">Vigna mungo</name>
    <name type="common">Black gram</name>
    <name type="synonym">Phaseolus mungo</name>
    <dbReference type="NCBI Taxonomy" id="3915"/>
    <lineage>
        <taxon>Eukaryota</taxon>
        <taxon>Viridiplantae</taxon>
        <taxon>Streptophyta</taxon>
        <taxon>Embryophyta</taxon>
        <taxon>Tracheophyta</taxon>
        <taxon>Spermatophyta</taxon>
        <taxon>Magnoliopsida</taxon>
        <taxon>eudicotyledons</taxon>
        <taxon>Gunneridae</taxon>
        <taxon>Pentapetalae</taxon>
        <taxon>rosids</taxon>
        <taxon>fabids</taxon>
        <taxon>Fabales</taxon>
        <taxon>Fabaceae</taxon>
        <taxon>Papilionoideae</taxon>
        <taxon>50 kb inversion clade</taxon>
        <taxon>NPAAA clade</taxon>
        <taxon>indigoferoid/millettioid clade</taxon>
        <taxon>Phaseoleae</taxon>
        <taxon>Vigna</taxon>
    </lineage>
</organism>
<dbReference type="Gene3D" id="1.20.1250.20">
    <property type="entry name" value="MFS general substrate transporter like domains"/>
    <property type="match status" value="1"/>
</dbReference>
<dbReference type="PANTHER" id="PTHR11654">
    <property type="entry name" value="OLIGOPEPTIDE TRANSPORTER-RELATED"/>
    <property type="match status" value="1"/>
</dbReference>
<name>A0AAQ3S0L6_VIGMU</name>
<accession>A0AAQ3S0L6</accession>
<feature type="transmembrane region" description="Helical" evidence="6">
    <location>
        <begin position="39"/>
        <end position="59"/>
    </location>
</feature>
<sequence>MLMALNKAAVVMEGEVNPDGSRVNKWKLVSIQEVEEVKCLARVFPIWAAGILGFTSMAQQGTFTVSQAMKMDRHLGPNFQIPAGSLGVISFITIGVWVPFYDRIMVPALRRVTKHEGGITLLQRIGIGMVFSVLSMVAAGLVEKVRRETANANPSPLGIAPMSVLWLVPQLVLMGLCEAFNVIGQIEFFNRQFPENMRSIANALFSCSFAGASYVSSALVTTVHHTTGTHSHPDWLTNDINSGRLDYFYYLVAGIGVLNFIYFLFVAQRYHYKGISVLPQDVELASKGELGHYTAAKCEDST</sequence>
<dbReference type="SUPFAM" id="SSF103473">
    <property type="entry name" value="MFS general substrate transporter"/>
    <property type="match status" value="1"/>
</dbReference>
<dbReference type="InterPro" id="IPR036259">
    <property type="entry name" value="MFS_trans_sf"/>
</dbReference>